<keyword evidence="3 7" id="KW-0812">Transmembrane</keyword>
<evidence type="ECO:0000313" key="10">
    <source>
        <dbReference type="Proteomes" id="UP001623661"/>
    </source>
</evidence>
<dbReference type="GO" id="GO:0006508">
    <property type="term" value="P:proteolysis"/>
    <property type="evidence" value="ECO:0007669"/>
    <property type="project" value="UniProtKB-KW"/>
</dbReference>
<evidence type="ECO:0000259" key="8">
    <source>
        <dbReference type="Pfam" id="PF01694"/>
    </source>
</evidence>
<comment type="caution">
    <text evidence="9">The sequence shown here is derived from an EMBL/GenBank/DDBJ whole genome shotgun (WGS) entry which is preliminary data.</text>
</comment>
<keyword evidence="6 7" id="KW-0472">Membrane</keyword>
<organism evidence="9 10">
    <name type="scientific">Candidatus Clostridium radicumherbarum</name>
    <dbReference type="NCBI Taxonomy" id="3381662"/>
    <lineage>
        <taxon>Bacteria</taxon>
        <taxon>Bacillati</taxon>
        <taxon>Bacillota</taxon>
        <taxon>Clostridia</taxon>
        <taxon>Eubacteriales</taxon>
        <taxon>Clostridiaceae</taxon>
        <taxon>Clostridium</taxon>
    </lineage>
</organism>
<evidence type="ECO:0000256" key="5">
    <source>
        <dbReference type="ARBA" id="ARBA00022989"/>
    </source>
</evidence>
<keyword evidence="10" id="KW-1185">Reference proteome</keyword>
<gene>
    <name evidence="9" type="ORF">ACJDUH_09920</name>
</gene>
<dbReference type="InterPro" id="IPR035952">
    <property type="entry name" value="Rhomboid-like_sf"/>
</dbReference>
<evidence type="ECO:0000256" key="3">
    <source>
        <dbReference type="ARBA" id="ARBA00022692"/>
    </source>
</evidence>
<feature type="transmembrane region" description="Helical" evidence="7">
    <location>
        <begin position="189"/>
        <end position="207"/>
    </location>
</feature>
<dbReference type="InterPro" id="IPR050925">
    <property type="entry name" value="Rhomboid_protease_S54"/>
</dbReference>
<evidence type="ECO:0000256" key="6">
    <source>
        <dbReference type="ARBA" id="ARBA00023136"/>
    </source>
</evidence>
<keyword evidence="4 9" id="KW-0378">Hydrolase</keyword>
<protein>
    <submittedName>
        <fullName evidence="9">Rhomboid family intramembrane serine protease</fullName>
        <ecNumber evidence="9">3.4.21.-</ecNumber>
    </submittedName>
</protein>
<reference evidence="9 10" key="1">
    <citation type="submission" date="2024-11" db="EMBL/GenBank/DDBJ databases">
        <authorList>
            <person name="Heng Y.C."/>
            <person name="Lim A.C.H."/>
            <person name="Lee J.K.Y."/>
            <person name="Kittelmann S."/>
        </authorList>
    </citation>
    <scope>NUCLEOTIDE SEQUENCE [LARGE SCALE GENOMIC DNA]</scope>
    <source>
        <strain evidence="9 10">WILCCON 0202</strain>
    </source>
</reference>
<name>A0ABW8TT70_9CLOT</name>
<dbReference type="EMBL" id="JBJHZY010000002">
    <property type="protein sequence ID" value="MFL0268423.1"/>
    <property type="molecule type" value="Genomic_DNA"/>
</dbReference>
<evidence type="ECO:0000313" key="9">
    <source>
        <dbReference type="EMBL" id="MFL0268423.1"/>
    </source>
</evidence>
<feature type="transmembrane region" description="Helical" evidence="7">
    <location>
        <begin position="304"/>
        <end position="323"/>
    </location>
</feature>
<feature type="transmembrane region" description="Helical" evidence="7">
    <location>
        <begin position="280"/>
        <end position="298"/>
    </location>
</feature>
<feature type="transmembrane region" description="Helical" evidence="7">
    <location>
        <begin position="142"/>
        <end position="161"/>
    </location>
</feature>
<dbReference type="PANTHER" id="PTHR43731">
    <property type="entry name" value="RHOMBOID PROTEASE"/>
    <property type="match status" value="1"/>
</dbReference>
<evidence type="ECO:0000256" key="7">
    <source>
        <dbReference type="SAM" id="Phobius"/>
    </source>
</evidence>
<comment type="subcellular location">
    <subcellularLocation>
        <location evidence="1">Membrane</location>
        <topology evidence="1">Multi-pass membrane protein</topology>
    </subcellularLocation>
</comment>
<sequence length="332" mass="36945">MEDTFVNNIIQGFNRYYSYGIIELNDYGLNTNWALVKALDINEKRVIVFVNPVNEIDYSNMTTALKALLNCPNIELIRILIKDTKEEALYTFDNNQKAELVLDLYNRKISGSGLSSEEVVQELLNVTNSIQKEVPRKSSMPYITYILIGINVLVYLVTAFLSQNLIDSDINVLIKMGAKYNELISQGEYYRFITSMFLHGGLLHVALNMYSLYSIGPLIEKVFGKVKYSIIYFVSGITGSIFSYLFSDSVSIGASGAIFGLLGAALIFAIKVRNVSGKEFLRSVASVIAINLFIGFTLPNIDNYAHLGGLTGGVIVTLLLSMIKQRNVSEAK</sequence>
<dbReference type="PANTHER" id="PTHR43731:SF14">
    <property type="entry name" value="PRESENILIN-ASSOCIATED RHOMBOID-LIKE PROTEIN, MITOCHONDRIAL"/>
    <property type="match status" value="1"/>
</dbReference>
<evidence type="ECO:0000256" key="1">
    <source>
        <dbReference type="ARBA" id="ARBA00004141"/>
    </source>
</evidence>
<evidence type="ECO:0000256" key="2">
    <source>
        <dbReference type="ARBA" id="ARBA00009045"/>
    </source>
</evidence>
<feature type="domain" description="Peptidase S54 rhomboid" evidence="8">
    <location>
        <begin position="187"/>
        <end position="321"/>
    </location>
</feature>
<feature type="transmembrane region" description="Helical" evidence="7">
    <location>
        <begin position="252"/>
        <end position="268"/>
    </location>
</feature>
<dbReference type="EC" id="3.4.21.-" evidence="9"/>
<dbReference type="Gene3D" id="1.20.1540.10">
    <property type="entry name" value="Rhomboid-like"/>
    <property type="match status" value="1"/>
</dbReference>
<dbReference type="Pfam" id="PF01694">
    <property type="entry name" value="Rhomboid"/>
    <property type="match status" value="1"/>
</dbReference>
<proteinExistence type="inferred from homology"/>
<keyword evidence="9" id="KW-0645">Protease</keyword>
<dbReference type="RefSeq" id="WP_406765056.1">
    <property type="nucleotide sequence ID" value="NZ_JBJHZY010000002.1"/>
</dbReference>
<dbReference type="GO" id="GO:0008233">
    <property type="term" value="F:peptidase activity"/>
    <property type="evidence" value="ECO:0007669"/>
    <property type="project" value="UniProtKB-KW"/>
</dbReference>
<dbReference type="SUPFAM" id="SSF144091">
    <property type="entry name" value="Rhomboid-like"/>
    <property type="match status" value="1"/>
</dbReference>
<dbReference type="InterPro" id="IPR022764">
    <property type="entry name" value="Peptidase_S54_rhomboid_dom"/>
</dbReference>
<accession>A0ABW8TT70</accession>
<comment type="similarity">
    <text evidence="2">Belongs to the peptidase S54 family.</text>
</comment>
<evidence type="ECO:0000256" key="4">
    <source>
        <dbReference type="ARBA" id="ARBA00022801"/>
    </source>
</evidence>
<feature type="transmembrane region" description="Helical" evidence="7">
    <location>
        <begin position="228"/>
        <end position="246"/>
    </location>
</feature>
<dbReference type="Proteomes" id="UP001623661">
    <property type="component" value="Unassembled WGS sequence"/>
</dbReference>
<keyword evidence="5 7" id="KW-1133">Transmembrane helix</keyword>